<name>A0A1F7G8T6_9BACT</name>
<organism evidence="2 3">
    <name type="scientific">Candidatus Roizmanbacteria bacterium RIFCSPHIGHO2_01_FULL_39_12c</name>
    <dbReference type="NCBI Taxonomy" id="1802031"/>
    <lineage>
        <taxon>Bacteria</taxon>
        <taxon>Candidatus Roizmaniibacteriota</taxon>
    </lineage>
</organism>
<feature type="transmembrane region" description="Helical" evidence="1">
    <location>
        <begin position="217"/>
        <end position="244"/>
    </location>
</feature>
<accession>A0A1F7G8T6</accession>
<dbReference type="AlphaFoldDB" id="A0A1F7G8T6"/>
<gene>
    <name evidence="2" type="ORF">A2774_03380</name>
</gene>
<reference evidence="2 3" key="1">
    <citation type="journal article" date="2016" name="Nat. Commun.">
        <title>Thousands of microbial genomes shed light on interconnected biogeochemical processes in an aquifer system.</title>
        <authorList>
            <person name="Anantharaman K."/>
            <person name="Brown C.T."/>
            <person name="Hug L.A."/>
            <person name="Sharon I."/>
            <person name="Castelle C.J."/>
            <person name="Probst A.J."/>
            <person name="Thomas B.C."/>
            <person name="Singh A."/>
            <person name="Wilkins M.J."/>
            <person name="Karaoz U."/>
            <person name="Brodie E.L."/>
            <person name="Williams K.H."/>
            <person name="Hubbard S.S."/>
            <person name="Banfield J.F."/>
        </authorList>
    </citation>
    <scope>NUCLEOTIDE SEQUENCE [LARGE SCALE GENOMIC DNA]</scope>
</reference>
<keyword evidence="1" id="KW-0472">Membrane</keyword>
<evidence type="ECO:0000313" key="3">
    <source>
        <dbReference type="Proteomes" id="UP000177208"/>
    </source>
</evidence>
<keyword evidence="1" id="KW-0812">Transmembrane</keyword>
<evidence type="ECO:0000256" key="1">
    <source>
        <dbReference type="SAM" id="Phobius"/>
    </source>
</evidence>
<dbReference type="EMBL" id="MFZG01000038">
    <property type="protein sequence ID" value="OGK15348.1"/>
    <property type="molecule type" value="Genomic_DNA"/>
</dbReference>
<sequence length="288" mass="31371">MKKYLIYWLLCVLIFLTSAKFNIIKAQGQFAPQPGISCGKGFDPATQGNFDPNDFNHRQYSCCFSPVEDFGTIDKDFIASLPVGIDWLVEKLVDFVNAKFDSIPFFFLPVSTAKLLPSVGDIKQGMKTYMDKNRCVTNASPIGKIGEDSCYCKANSSPALAALKPFCDNISSSSEKTKCYQCIGYNPSKPSELGEGGVWTGIGCIRTTTSQFVTETVMGLGISLAGIISLICIIYAAIVIQISGGNPERIKKAQEMLTSCIMGLLLIIFSIFILRVIGVDILRIPGFG</sequence>
<evidence type="ECO:0000313" key="2">
    <source>
        <dbReference type="EMBL" id="OGK15348.1"/>
    </source>
</evidence>
<comment type="caution">
    <text evidence="2">The sequence shown here is derived from an EMBL/GenBank/DDBJ whole genome shotgun (WGS) entry which is preliminary data.</text>
</comment>
<proteinExistence type="predicted"/>
<keyword evidence="1" id="KW-1133">Transmembrane helix</keyword>
<protein>
    <submittedName>
        <fullName evidence="2">Uncharacterized protein</fullName>
    </submittedName>
</protein>
<dbReference type="Proteomes" id="UP000177208">
    <property type="component" value="Unassembled WGS sequence"/>
</dbReference>
<feature type="transmembrane region" description="Helical" evidence="1">
    <location>
        <begin position="256"/>
        <end position="278"/>
    </location>
</feature>